<dbReference type="InterPro" id="IPR002826">
    <property type="entry name" value="MptE-like"/>
</dbReference>
<dbReference type="Pfam" id="PF20157">
    <property type="entry name" value="Maf_flag10_N"/>
    <property type="match status" value="1"/>
</dbReference>
<feature type="domain" description="Glycosyltransferase Maf N-terminal" evidence="2">
    <location>
        <begin position="16"/>
        <end position="224"/>
    </location>
</feature>
<evidence type="ECO:0000313" key="4">
    <source>
        <dbReference type="Proteomes" id="UP000646877"/>
    </source>
</evidence>
<evidence type="ECO:0000259" key="2">
    <source>
        <dbReference type="Pfam" id="PF20157"/>
    </source>
</evidence>
<dbReference type="Pfam" id="PF01973">
    <property type="entry name" value="MptE-like"/>
    <property type="match status" value="1"/>
</dbReference>
<keyword evidence="3" id="KW-0808">Transferase</keyword>
<protein>
    <submittedName>
        <fullName evidence="3">Motility associated factor glycosyltransferase family protein</fullName>
    </submittedName>
</protein>
<evidence type="ECO:0000313" key="3">
    <source>
        <dbReference type="EMBL" id="NLR21243.1"/>
    </source>
</evidence>
<dbReference type="AlphaFoldDB" id="A0A8I2H1D5"/>
<proteinExistence type="predicted"/>
<comment type="caution">
    <text evidence="3">The sequence shown here is derived from an EMBL/GenBank/DDBJ whole genome shotgun (WGS) entry which is preliminary data.</text>
</comment>
<dbReference type="GO" id="GO:0016740">
    <property type="term" value="F:transferase activity"/>
    <property type="evidence" value="ECO:0007669"/>
    <property type="project" value="UniProtKB-KW"/>
</dbReference>
<organism evidence="3 4">
    <name type="scientific">Pseudoalteromonas maricaloris</name>
    <dbReference type="NCBI Taxonomy" id="184924"/>
    <lineage>
        <taxon>Bacteria</taxon>
        <taxon>Pseudomonadati</taxon>
        <taxon>Pseudomonadota</taxon>
        <taxon>Gammaproteobacteria</taxon>
        <taxon>Alteromonadales</taxon>
        <taxon>Pseudoalteromonadaceae</taxon>
        <taxon>Pseudoalteromonas</taxon>
    </lineage>
</organism>
<dbReference type="PANTHER" id="PTHR41786:SF1">
    <property type="entry name" value="6-HYDROXYMETHYLPTERIN DIPHOSPHOKINASE MPTE-LIKE DOMAIN-CONTAINING PROTEIN"/>
    <property type="match status" value="1"/>
</dbReference>
<feature type="domain" description="6-hydroxymethylpterin diphosphokinase MptE-like" evidence="1">
    <location>
        <begin position="245"/>
        <end position="410"/>
    </location>
</feature>
<dbReference type="InterPro" id="IPR045376">
    <property type="entry name" value="Maf_N"/>
</dbReference>
<reference evidence="3" key="1">
    <citation type="submission" date="2019-10" db="EMBL/GenBank/DDBJ databases">
        <authorList>
            <person name="Paulsen S."/>
        </authorList>
    </citation>
    <scope>NUCLEOTIDE SEQUENCE</scope>
    <source>
        <strain evidence="3">LMG 19692</strain>
    </source>
</reference>
<accession>A0A8I2H1D5</accession>
<dbReference type="EMBL" id="WEIA01000004">
    <property type="protein sequence ID" value="NLR21243.1"/>
    <property type="molecule type" value="Genomic_DNA"/>
</dbReference>
<name>A0A8I2H1D5_9GAMM</name>
<dbReference type="Proteomes" id="UP000646877">
    <property type="component" value="Unassembled WGS sequence"/>
</dbReference>
<evidence type="ECO:0000259" key="1">
    <source>
        <dbReference type="Pfam" id="PF01973"/>
    </source>
</evidence>
<sequence>MLIWVLNSNAYRVIRYQGLEQYMKASIQISQNESHFPQIRDKLHAKSIELEFYGIDPKVQCIKQVELFFNRPTHLSLNLSIAETQYCHQQFINESHDIALALGFKPNATPTSSTLIILGLGAGYHVPALLNKLNYIDVIIIEQDQKLEALGRFNIDLETIENECKARGGNLKLINCKSYSDFLDSLASYSSNRSCGIFSDISLFRHYNCQLFDKIYESFKEWRNSFVSLWGFMEDEMMSLKHSSQNIKSLKNFKTSDFSFLESHKALIVGNGPSLDLIIDDINKFNGIVVSCGTSLPSLLRKNIVPHIHVEMERSKDGYYIKEDYLKSPLLKNTLLITLNTVYHKTLLAFENRLVFFKANDITTEIIKKEHAITPLYYSNPTVTNTAISALVSLGVKKFVLSGCDYGFVDEEMHHCKHSQYYNERDALSRCRFTGQHYVLGNQTERVLTTRIFNESRKAVESLIQINPDLSVENISNGALINGAIPTKELKQNSIPFSFSLFEKSLKKINNLNHINFTFKNNLYRCCEILNSHIKDLEKTRTLNELKSTLSNFINGLESNSNEREVMLVLSGSFKYIIFGVFNHTNHIPKDKKEDYFLNIKPILCAIVTKIKTEILSYCKDRS</sequence>
<dbReference type="RefSeq" id="WP_039495797.1">
    <property type="nucleotide sequence ID" value="NZ_CBCSDF010000001.1"/>
</dbReference>
<gene>
    <name evidence="3" type="ORF">F9Y85_07930</name>
</gene>
<dbReference type="PANTHER" id="PTHR41786">
    <property type="entry name" value="MOTILITY ACCESSORY FACTOR MAF"/>
    <property type="match status" value="1"/>
</dbReference>